<feature type="region of interest" description="Disordered" evidence="4">
    <location>
        <begin position="110"/>
        <end position="303"/>
    </location>
</feature>
<feature type="compositionally biased region" description="Basic and acidic residues" evidence="4">
    <location>
        <begin position="323"/>
        <end position="334"/>
    </location>
</feature>
<comment type="similarity">
    <text evidence="1">Belongs to the protein kinase superfamily. STE Ser/Thr protein kinase family. STE20 subfamily.</text>
</comment>
<feature type="compositionally biased region" description="Basic and acidic residues" evidence="4">
    <location>
        <begin position="978"/>
        <end position="1024"/>
    </location>
</feature>
<protein>
    <recommendedName>
        <fullName evidence="8">Serine/threonine protein kinase</fullName>
    </recommendedName>
</protein>
<evidence type="ECO:0000256" key="1">
    <source>
        <dbReference type="ARBA" id="ARBA00008874"/>
    </source>
</evidence>
<keyword evidence="5" id="KW-0812">Transmembrane</keyword>
<feature type="compositionally biased region" description="Basic and acidic residues" evidence="4">
    <location>
        <begin position="356"/>
        <end position="373"/>
    </location>
</feature>
<feature type="compositionally biased region" description="Low complexity" evidence="4">
    <location>
        <begin position="406"/>
        <end position="417"/>
    </location>
</feature>
<feature type="compositionally biased region" description="Gly residues" evidence="4">
    <location>
        <begin position="267"/>
        <end position="276"/>
    </location>
</feature>
<feature type="compositionally biased region" description="Low complexity" evidence="4">
    <location>
        <begin position="123"/>
        <end position="135"/>
    </location>
</feature>
<name>A0A8H1QK41_9ACTN</name>
<feature type="region of interest" description="Disordered" evidence="4">
    <location>
        <begin position="965"/>
        <end position="1051"/>
    </location>
</feature>
<feature type="compositionally biased region" description="Gly residues" evidence="4">
    <location>
        <begin position="660"/>
        <end position="698"/>
    </location>
</feature>
<keyword evidence="2" id="KW-0547">Nucleotide-binding</keyword>
<evidence type="ECO:0000256" key="2">
    <source>
        <dbReference type="ARBA" id="ARBA00022741"/>
    </source>
</evidence>
<dbReference type="PANTHER" id="PTHR45832">
    <property type="entry name" value="SERINE/THREONINE-PROTEIN KINASE SAMKA-RELATED-RELATED"/>
    <property type="match status" value="1"/>
</dbReference>
<keyword evidence="5" id="KW-0472">Membrane</keyword>
<feature type="compositionally biased region" description="Low complexity" evidence="4">
    <location>
        <begin position="453"/>
        <end position="466"/>
    </location>
</feature>
<feature type="region of interest" description="Disordered" evidence="4">
    <location>
        <begin position="315"/>
        <end position="713"/>
    </location>
</feature>
<feature type="compositionally biased region" description="Acidic residues" evidence="4">
    <location>
        <begin position="113"/>
        <end position="122"/>
    </location>
</feature>
<feature type="transmembrane region" description="Helical" evidence="5">
    <location>
        <begin position="936"/>
        <end position="959"/>
    </location>
</feature>
<gene>
    <name evidence="6" type="ORF">D8771_32920</name>
</gene>
<feature type="compositionally biased region" description="Gly residues" evidence="4">
    <location>
        <begin position="136"/>
        <end position="152"/>
    </location>
</feature>
<proteinExistence type="inferred from homology"/>
<feature type="compositionally biased region" description="Low complexity" evidence="4">
    <location>
        <begin position="429"/>
        <end position="439"/>
    </location>
</feature>
<dbReference type="GO" id="GO:0005524">
    <property type="term" value="F:ATP binding"/>
    <property type="evidence" value="ECO:0007669"/>
    <property type="project" value="UniProtKB-KW"/>
</dbReference>
<feature type="compositionally biased region" description="Basic and acidic residues" evidence="4">
    <location>
        <begin position="897"/>
        <end position="906"/>
    </location>
</feature>
<evidence type="ECO:0000313" key="6">
    <source>
        <dbReference type="EMBL" id="TGG75969.1"/>
    </source>
</evidence>
<feature type="compositionally biased region" description="Low complexity" evidence="4">
    <location>
        <begin position="562"/>
        <end position="572"/>
    </location>
</feature>
<dbReference type="InterPro" id="IPR051931">
    <property type="entry name" value="PAK3-like"/>
</dbReference>
<reference evidence="6 7" key="1">
    <citation type="submission" date="2018-10" db="EMBL/GenBank/DDBJ databases">
        <title>Isolation of pseudouridimycin from Streptomyces albus DSM 40763.</title>
        <authorList>
            <person name="Rosenqvist P."/>
            <person name="Metsae-Ketelae M."/>
            <person name="Virta P."/>
        </authorList>
    </citation>
    <scope>NUCLEOTIDE SEQUENCE [LARGE SCALE GENOMIC DNA]</scope>
    <source>
        <strain evidence="6 7">DSM 40763</strain>
    </source>
</reference>
<feature type="compositionally biased region" description="Low complexity" evidence="4">
    <location>
        <begin position="245"/>
        <end position="266"/>
    </location>
</feature>
<comment type="caution">
    <text evidence="6">The sequence shown here is derived from an EMBL/GenBank/DDBJ whole genome shotgun (WGS) entry which is preliminary data.</text>
</comment>
<dbReference type="EMBL" id="RCIY01000114">
    <property type="protein sequence ID" value="TGG75969.1"/>
    <property type="molecule type" value="Genomic_DNA"/>
</dbReference>
<dbReference type="Gene3D" id="1.10.510.10">
    <property type="entry name" value="Transferase(Phosphotransferase) domain 1"/>
    <property type="match status" value="2"/>
</dbReference>
<keyword evidence="3" id="KW-0067">ATP-binding</keyword>
<dbReference type="SUPFAM" id="SSF56112">
    <property type="entry name" value="Protein kinase-like (PK-like)"/>
    <property type="match status" value="1"/>
</dbReference>
<evidence type="ECO:0008006" key="8">
    <source>
        <dbReference type="Google" id="ProtNLM"/>
    </source>
</evidence>
<evidence type="ECO:0000256" key="5">
    <source>
        <dbReference type="SAM" id="Phobius"/>
    </source>
</evidence>
<keyword evidence="5" id="KW-1133">Transmembrane helix</keyword>
<dbReference type="AlphaFoldDB" id="A0A8H1QK41"/>
<evidence type="ECO:0000256" key="3">
    <source>
        <dbReference type="ARBA" id="ARBA00022840"/>
    </source>
</evidence>
<feature type="compositionally biased region" description="Low complexity" evidence="4">
    <location>
        <begin position="499"/>
        <end position="518"/>
    </location>
</feature>
<dbReference type="Proteomes" id="UP000298111">
    <property type="component" value="Unassembled WGS sequence"/>
</dbReference>
<feature type="region of interest" description="Disordered" evidence="4">
    <location>
        <begin position="875"/>
        <end position="933"/>
    </location>
</feature>
<feature type="compositionally biased region" description="Basic and acidic residues" evidence="4">
    <location>
        <begin position="916"/>
        <end position="927"/>
    </location>
</feature>
<evidence type="ECO:0000256" key="4">
    <source>
        <dbReference type="SAM" id="MobiDB-lite"/>
    </source>
</evidence>
<evidence type="ECO:0000313" key="7">
    <source>
        <dbReference type="Proteomes" id="UP000298111"/>
    </source>
</evidence>
<dbReference type="PANTHER" id="PTHR45832:SF22">
    <property type="entry name" value="SERINE_THREONINE-PROTEIN KINASE SAMKA-RELATED"/>
    <property type="match status" value="1"/>
</dbReference>
<feature type="compositionally biased region" description="Basic and acidic residues" evidence="4">
    <location>
        <begin position="207"/>
        <end position="225"/>
    </location>
</feature>
<sequence>MTAAVAAAQLPDHPRLDQVFDVFVEDDALWVVSERVPAARPLAALLAEQPLSAHRAAEIAADLLAALRIVHAHGWVHRNLTARTVLICEDGRALLTGLAVGAAEEALCGYDPLPEDPPEDGGEAVAAGAADVGEPDGPGAGKPSGPDAGGAGSVPQAGSDASNTGARAALAAARDEDGALTGGHEPPQSARETYGPGPRPATWTGHRLPEGFAARDDEPAARRDGYAGASADLPHPAGTSGSRRGIFGFEGIEPGGTDAPGAPGASEGRGGPGGARGPVPPPRGTERHPGSGQGADAPGEPVARTPRRGAIAAYRAGAQRAVADARDAARRTRDGQPGGPADGRQPDTDWWAAPRTEADGPGREERRPYHALDDDVCWLPSDEDEVRPDALPGGEVRQLARDEIYGPRAAGPYGAAPTHGRRHDDGDSAPDPAAPGARPGAERGDGPTALPGARSAESRSAPARWAAGDEAGPGLDRPGGARRHLRGLPTTSPYEGESPAEAPTGTAPGEAAPGANGARTGGAYGAGAHPGGRHGSAPAMGEPHGVAPYGDPHGAGPGGASYGRASRGAAPSEGDPHRSDPHGGAPRGAGPRGAAPYSGDPHATGPREGAPHGAGPHGGASYSGGVPHHSAASHGPGPHKSAPHTSAPHSGAPYDRGPLGPAGAGEPGGEWTGGAPGAEGVPGGEGAGEWYGEPGEGVGVESDRAWGGPDRYRGPATALAAERARHTRMTLVGPVTERWAPEQAGPVYENWRLAPPVGPAADLWALGVLLFRAVQGHAPYPEDSVSELVQMVCAEPPAYAEDCGPLRPVVESLMRQDPTDRPDFEELRGWLRSLVRSAPEPDVGLRTVVAPSLEARAPADLKRLPIVRRRGELVRKRRRGSRAGARPAAHAGREHRRPPEHVRVPADVEATQPQEPVREVRREDRRAGGGSGPRRLGVLVLALILLGMVAAVAFVAWFLPNGTGGENARKGSVVVPGTREEAAPGDRETGEKRDAADKRAEKPADPKEGKEGDGRKGGDGDGRKKTGSGSPAADPPGSPKAPKGYKISRDPAGFRIAVPKEWDRRFANGRGQVRYNGGEVEMVVVNGRDATGRFGKDPMAYQSEKEPELAAYRASDWASTGGLRRIDVGDTAMAEGTFSWREGGGRQVYARNRAMILDGRYHVLLVLGSQSRKAEIDRHFEAVADTYRVTRSR</sequence>
<organism evidence="6 7">
    <name type="scientific">Streptomyces albus</name>
    <dbReference type="NCBI Taxonomy" id="1888"/>
    <lineage>
        <taxon>Bacteria</taxon>
        <taxon>Bacillati</taxon>
        <taxon>Actinomycetota</taxon>
        <taxon>Actinomycetes</taxon>
        <taxon>Kitasatosporales</taxon>
        <taxon>Streptomycetaceae</taxon>
        <taxon>Streptomyces</taxon>
    </lineage>
</organism>
<feature type="compositionally biased region" description="Gly residues" evidence="4">
    <location>
        <begin position="519"/>
        <end position="534"/>
    </location>
</feature>
<accession>A0A8H1QK41</accession>
<dbReference type="InterPro" id="IPR011009">
    <property type="entry name" value="Kinase-like_dom_sf"/>
</dbReference>